<dbReference type="RefSeq" id="XP_010760071.1">
    <property type="nucleotide sequence ID" value="XM_010761769.1"/>
</dbReference>
<dbReference type="EMBL" id="KN275961">
    <property type="protein sequence ID" value="EEH48532.2"/>
    <property type="molecule type" value="Genomic_DNA"/>
</dbReference>
<gene>
    <name evidence="2" type="ORF">PADG_04611</name>
</gene>
<sequence>YSNCFSTLLPHNSSKQDILIITRRHSSCPSTDETFHTTKEDTRQAESQTAGRHGGTIPKDSNVSAMKSIIDSRTDKAAEIDQRKANLPLPEQPPAASDLRSANMQTTGRGSGTVSGDHPSET</sequence>
<feature type="non-terminal residue" evidence="2">
    <location>
        <position position="1"/>
    </location>
</feature>
<organism evidence="2 3">
    <name type="scientific">Paracoccidioides brasiliensis (strain Pb18)</name>
    <dbReference type="NCBI Taxonomy" id="502780"/>
    <lineage>
        <taxon>Eukaryota</taxon>
        <taxon>Fungi</taxon>
        <taxon>Dikarya</taxon>
        <taxon>Ascomycota</taxon>
        <taxon>Pezizomycotina</taxon>
        <taxon>Eurotiomycetes</taxon>
        <taxon>Eurotiomycetidae</taxon>
        <taxon>Onygenales</taxon>
        <taxon>Ajellomycetaceae</taxon>
        <taxon>Paracoccidioides</taxon>
    </lineage>
</organism>
<dbReference type="AlphaFoldDB" id="C1GC89"/>
<dbReference type="InParanoid" id="C1GC89"/>
<keyword evidence="3" id="KW-1185">Reference proteome</keyword>
<dbReference type="HOGENOM" id="CLU_2032140_0_0_1"/>
<evidence type="ECO:0000313" key="3">
    <source>
        <dbReference type="Proteomes" id="UP000001628"/>
    </source>
</evidence>
<proteinExistence type="predicted"/>
<protein>
    <submittedName>
        <fullName evidence="2">Uncharacterized protein</fullName>
    </submittedName>
</protein>
<evidence type="ECO:0000313" key="2">
    <source>
        <dbReference type="EMBL" id="EEH48532.2"/>
    </source>
</evidence>
<name>C1GC89_PARBD</name>
<feature type="compositionally biased region" description="Basic and acidic residues" evidence="1">
    <location>
        <begin position="70"/>
        <end position="84"/>
    </location>
</feature>
<feature type="compositionally biased region" description="Polar residues" evidence="1">
    <location>
        <begin position="100"/>
        <end position="114"/>
    </location>
</feature>
<accession>C1GC89</accession>
<dbReference type="GeneID" id="22583694"/>
<dbReference type="VEuPathDB" id="FungiDB:PADG_04611"/>
<dbReference type="Proteomes" id="UP000001628">
    <property type="component" value="Unassembled WGS sequence"/>
</dbReference>
<feature type="compositionally biased region" description="Basic and acidic residues" evidence="1">
    <location>
        <begin position="33"/>
        <end position="44"/>
    </location>
</feature>
<reference evidence="2 3" key="1">
    <citation type="journal article" date="2011" name="PLoS Genet.">
        <title>Comparative genomic analysis of human fungal pathogens causing paracoccidioidomycosis.</title>
        <authorList>
            <person name="Desjardins C.A."/>
            <person name="Champion M.D."/>
            <person name="Holder J.W."/>
            <person name="Muszewska A."/>
            <person name="Goldberg J."/>
            <person name="Bailao A.M."/>
            <person name="Brigido M.M."/>
            <person name="Ferreira M.E."/>
            <person name="Garcia A.M."/>
            <person name="Grynberg M."/>
            <person name="Gujja S."/>
            <person name="Heiman D.I."/>
            <person name="Henn M.R."/>
            <person name="Kodira C.D."/>
            <person name="Leon-Narvaez H."/>
            <person name="Longo L.V."/>
            <person name="Ma L.J."/>
            <person name="Malavazi I."/>
            <person name="Matsuo A.L."/>
            <person name="Morais F.V."/>
            <person name="Pereira M."/>
            <person name="Rodriguez-Brito S."/>
            <person name="Sakthikumar S."/>
            <person name="Salem-Izacc S.M."/>
            <person name="Sykes S.M."/>
            <person name="Teixeira M.M."/>
            <person name="Vallejo M.C."/>
            <person name="Walter M.E."/>
            <person name="Yandava C."/>
            <person name="Young S."/>
            <person name="Zeng Q."/>
            <person name="Zucker J."/>
            <person name="Felipe M.S."/>
            <person name="Goldman G.H."/>
            <person name="Haas B.J."/>
            <person name="McEwen J.G."/>
            <person name="Nino-Vega G."/>
            <person name="Puccia R."/>
            <person name="San-Blas G."/>
            <person name="Soares C.M."/>
            <person name="Birren B.W."/>
            <person name="Cuomo C.A."/>
        </authorList>
    </citation>
    <scope>NUCLEOTIDE SEQUENCE [LARGE SCALE GENOMIC DNA]</scope>
    <source>
        <strain evidence="2 3">Pb18</strain>
    </source>
</reference>
<dbReference type="eggNOG" id="ENOG502SVIN">
    <property type="taxonomic scope" value="Eukaryota"/>
</dbReference>
<dbReference type="OMA" id="TDATFHT"/>
<dbReference type="OrthoDB" id="3913483at2759"/>
<dbReference type="KEGG" id="pbn:PADG_04611"/>
<feature type="region of interest" description="Disordered" evidence="1">
    <location>
        <begin position="27"/>
        <end position="122"/>
    </location>
</feature>
<evidence type="ECO:0000256" key="1">
    <source>
        <dbReference type="SAM" id="MobiDB-lite"/>
    </source>
</evidence>